<reference evidence="6 7" key="1">
    <citation type="submission" date="2015-06" db="EMBL/GenBank/DDBJ databases">
        <authorList>
            <person name="Zeng Y."/>
            <person name="Huang Y."/>
        </authorList>
    </citation>
    <scope>NUCLEOTIDE SEQUENCE [LARGE SCALE GENOMIC DNA]</scope>
    <source>
        <strain evidence="6 7">PQ-2</strain>
    </source>
</reference>
<dbReference type="Pfam" id="PF00072">
    <property type="entry name" value="Response_reg"/>
    <property type="match status" value="1"/>
</dbReference>
<dbReference type="InterPro" id="IPR036388">
    <property type="entry name" value="WH-like_DNA-bd_sf"/>
</dbReference>
<proteinExistence type="predicted"/>
<dbReference type="GO" id="GO:0006355">
    <property type="term" value="P:regulation of DNA-templated transcription"/>
    <property type="evidence" value="ECO:0007669"/>
    <property type="project" value="InterPro"/>
</dbReference>
<keyword evidence="5" id="KW-0804">Transcription</keyword>
<dbReference type="Pfam" id="PF00486">
    <property type="entry name" value="Trans_reg_C"/>
    <property type="match status" value="1"/>
</dbReference>
<dbReference type="InterPro" id="IPR016032">
    <property type="entry name" value="Sig_transdc_resp-reg_C-effctor"/>
</dbReference>
<dbReference type="InterPro" id="IPR001789">
    <property type="entry name" value="Sig_transdc_resp-reg_receiver"/>
</dbReference>
<dbReference type="PATRIC" id="fig|1348774.3.peg.272"/>
<dbReference type="GO" id="GO:0032993">
    <property type="term" value="C:protein-DNA complex"/>
    <property type="evidence" value="ECO:0007669"/>
    <property type="project" value="TreeGrafter"/>
</dbReference>
<sequence length="225" mass="24643">MQILLIEDDEAIAAHIAAGLREVGHIVEVQHDGREGMVRATCETYDLIVLDRMLPSLDGLKVLAALRATGDTTPVLILSALGDVDERIKGLRAGGDDYMAKPFATSELLARVEVLGRRGPMLAETSDKLTVGNLVIDLGAHVVSRGGKRIDLTLRELRIVAYLARNAGRVVTRSMLLENVWDYNFDPQTNIIDQHISKVRQKLSAGEADPLIHTVRGVGYVMRSE</sequence>
<dbReference type="SMART" id="SM00862">
    <property type="entry name" value="Trans_reg_C"/>
    <property type="match status" value="1"/>
</dbReference>
<dbReference type="KEGG" id="cna:AB433_01275"/>
<dbReference type="STRING" id="1348774.AB433_01275"/>
<dbReference type="Gene3D" id="3.40.50.2300">
    <property type="match status" value="1"/>
</dbReference>
<evidence type="ECO:0000256" key="1">
    <source>
        <dbReference type="ARBA" id="ARBA00022553"/>
    </source>
</evidence>
<evidence type="ECO:0000256" key="4">
    <source>
        <dbReference type="ARBA" id="ARBA00023125"/>
    </source>
</evidence>
<keyword evidence="3" id="KW-0805">Transcription regulation</keyword>
<dbReference type="PANTHER" id="PTHR48111">
    <property type="entry name" value="REGULATOR OF RPOS"/>
    <property type="match status" value="1"/>
</dbReference>
<name>A0A0G3XBI5_9SPHN</name>
<keyword evidence="2" id="KW-0902">Two-component regulatory system</keyword>
<dbReference type="GO" id="GO:0000156">
    <property type="term" value="F:phosphorelay response regulator activity"/>
    <property type="evidence" value="ECO:0007669"/>
    <property type="project" value="TreeGrafter"/>
</dbReference>
<dbReference type="AlphaFoldDB" id="A0A0G3XBI5"/>
<dbReference type="SMART" id="SM00448">
    <property type="entry name" value="REC"/>
    <property type="match status" value="1"/>
</dbReference>
<evidence type="ECO:0000256" key="5">
    <source>
        <dbReference type="ARBA" id="ARBA00023163"/>
    </source>
</evidence>
<keyword evidence="7" id="KW-1185">Reference proteome</keyword>
<dbReference type="InterPro" id="IPR039420">
    <property type="entry name" value="WalR-like"/>
</dbReference>
<dbReference type="InterPro" id="IPR001867">
    <property type="entry name" value="OmpR/PhoB-type_DNA-bd"/>
</dbReference>
<dbReference type="PROSITE" id="PS50110">
    <property type="entry name" value="RESPONSE_REGULATORY"/>
    <property type="match status" value="1"/>
</dbReference>
<gene>
    <name evidence="6" type="ORF">AB433_01275</name>
</gene>
<protein>
    <submittedName>
        <fullName evidence="6">XRE family transcriptional regulator</fullName>
    </submittedName>
</protein>
<evidence type="ECO:0000313" key="6">
    <source>
        <dbReference type="EMBL" id="AKM08915.1"/>
    </source>
</evidence>
<evidence type="ECO:0000256" key="3">
    <source>
        <dbReference type="ARBA" id="ARBA00023015"/>
    </source>
</evidence>
<dbReference type="OrthoDB" id="7407049at2"/>
<dbReference type="SUPFAM" id="SSF46894">
    <property type="entry name" value="C-terminal effector domain of the bipartite response regulators"/>
    <property type="match status" value="1"/>
</dbReference>
<dbReference type="Gene3D" id="1.10.10.10">
    <property type="entry name" value="Winged helix-like DNA-binding domain superfamily/Winged helix DNA-binding domain"/>
    <property type="match status" value="1"/>
</dbReference>
<evidence type="ECO:0000256" key="2">
    <source>
        <dbReference type="ARBA" id="ARBA00023012"/>
    </source>
</evidence>
<dbReference type="PROSITE" id="PS51755">
    <property type="entry name" value="OMPR_PHOB"/>
    <property type="match status" value="1"/>
</dbReference>
<dbReference type="Proteomes" id="UP000035287">
    <property type="component" value="Chromosome"/>
</dbReference>
<keyword evidence="1" id="KW-0597">Phosphoprotein</keyword>
<organism evidence="6 7">
    <name type="scientific">Croceicoccus naphthovorans</name>
    <dbReference type="NCBI Taxonomy" id="1348774"/>
    <lineage>
        <taxon>Bacteria</taxon>
        <taxon>Pseudomonadati</taxon>
        <taxon>Pseudomonadota</taxon>
        <taxon>Alphaproteobacteria</taxon>
        <taxon>Sphingomonadales</taxon>
        <taxon>Erythrobacteraceae</taxon>
        <taxon>Croceicoccus</taxon>
    </lineage>
</organism>
<dbReference type="Gene3D" id="6.10.250.690">
    <property type="match status" value="1"/>
</dbReference>
<keyword evidence="4" id="KW-0238">DNA-binding</keyword>
<accession>A0A0G3XBI5</accession>
<dbReference type="GO" id="GO:0005829">
    <property type="term" value="C:cytosol"/>
    <property type="evidence" value="ECO:0007669"/>
    <property type="project" value="TreeGrafter"/>
</dbReference>
<dbReference type="CDD" id="cd00383">
    <property type="entry name" value="trans_reg_C"/>
    <property type="match status" value="1"/>
</dbReference>
<dbReference type="SUPFAM" id="SSF52172">
    <property type="entry name" value="CheY-like"/>
    <property type="match status" value="1"/>
</dbReference>
<dbReference type="RefSeq" id="WP_047819611.1">
    <property type="nucleotide sequence ID" value="NZ_CP011770.1"/>
</dbReference>
<dbReference type="FunFam" id="1.10.10.10:FF:000005">
    <property type="entry name" value="Two-component system response regulator"/>
    <property type="match status" value="1"/>
</dbReference>
<dbReference type="EMBL" id="CP011770">
    <property type="protein sequence ID" value="AKM08915.1"/>
    <property type="molecule type" value="Genomic_DNA"/>
</dbReference>
<dbReference type="InterPro" id="IPR011006">
    <property type="entry name" value="CheY-like_superfamily"/>
</dbReference>
<dbReference type="GO" id="GO:0000976">
    <property type="term" value="F:transcription cis-regulatory region binding"/>
    <property type="evidence" value="ECO:0007669"/>
    <property type="project" value="TreeGrafter"/>
</dbReference>
<evidence type="ECO:0000313" key="7">
    <source>
        <dbReference type="Proteomes" id="UP000035287"/>
    </source>
</evidence>
<dbReference type="PANTHER" id="PTHR48111:SF76">
    <property type="entry name" value="TWO-COMPONENT RESPONSE REGULATOR"/>
    <property type="match status" value="1"/>
</dbReference>